<dbReference type="InterPro" id="IPR002931">
    <property type="entry name" value="Transglutaminase-like"/>
</dbReference>
<dbReference type="RefSeq" id="WP_188725058.1">
    <property type="nucleotide sequence ID" value="NZ_BMJD01000012.1"/>
</dbReference>
<evidence type="ECO:0000313" key="4">
    <source>
        <dbReference type="EMBL" id="GGB42034.1"/>
    </source>
</evidence>
<organism evidence="4 5">
    <name type="scientific">Lentibacillus populi</name>
    <dbReference type="NCBI Taxonomy" id="1827502"/>
    <lineage>
        <taxon>Bacteria</taxon>
        <taxon>Bacillati</taxon>
        <taxon>Bacillota</taxon>
        <taxon>Bacilli</taxon>
        <taxon>Bacillales</taxon>
        <taxon>Bacillaceae</taxon>
        <taxon>Lentibacillus</taxon>
    </lineage>
</organism>
<dbReference type="InterPro" id="IPR038765">
    <property type="entry name" value="Papain-like_cys_pep_sf"/>
</dbReference>
<keyword evidence="2" id="KW-1133">Transmembrane helix</keyword>
<dbReference type="InterPro" id="IPR025403">
    <property type="entry name" value="TgpA-like_C"/>
</dbReference>
<dbReference type="Gene3D" id="3.10.620.30">
    <property type="match status" value="1"/>
</dbReference>
<dbReference type="InterPro" id="IPR052901">
    <property type="entry name" value="Bact_TGase-like"/>
</dbReference>
<dbReference type="SUPFAM" id="SSF54001">
    <property type="entry name" value="Cysteine proteinases"/>
    <property type="match status" value="1"/>
</dbReference>
<feature type="transmembrane region" description="Helical" evidence="2">
    <location>
        <begin position="202"/>
        <end position="223"/>
    </location>
</feature>
<dbReference type="Pfam" id="PF11992">
    <property type="entry name" value="TgpA_N"/>
    <property type="match status" value="1"/>
</dbReference>
<evidence type="ECO:0000256" key="2">
    <source>
        <dbReference type="SAM" id="Phobius"/>
    </source>
</evidence>
<name>A0A9W5X5E2_9BACI</name>
<dbReference type="Pfam" id="PF01841">
    <property type="entry name" value="Transglut_core"/>
    <property type="match status" value="1"/>
</dbReference>
<dbReference type="Proteomes" id="UP000621492">
    <property type="component" value="Unassembled WGS sequence"/>
</dbReference>
<dbReference type="AlphaFoldDB" id="A0A9W5X5E2"/>
<feature type="transmembrane region" description="Helical" evidence="2">
    <location>
        <begin position="65"/>
        <end position="85"/>
    </location>
</feature>
<gene>
    <name evidence="4" type="primary">yebA</name>
    <name evidence="4" type="ORF">GCM10011409_19490</name>
</gene>
<reference evidence="4" key="2">
    <citation type="submission" date="2020-09" db="EMBL/GenBank/DDBJ databases">
        <authorList>
            <person name="Sun Q."/>
            <person name="Zhou Y."/>
        </authorList>
    </citation>
    <scope>NUCLEOTIDE SEQUENCE</scope>
    <source>
        <strain evidence="4">CGMCC 1.15454</strain>
    </source>
</reference>
<feature type="transmembrane region" description="Helical" evidence="2">
    <location>
        <begin position="143"/>
        <end position="163"/>
    </location>
</feature>
<feature type="transmembrane region" description="Helical" evidence="2">
    <location>
        <begin position="115"/>
        <end position="136"/>
    </location>
</feature>
<sequence length="741" mass="84946">MSASATNKIPFLYTSVLYFLGFFLFLEWIYPVQQITDTSNLAIFIVYAAFCFIISMFQMKWWLSFLLKGLTMLFIIHTLFLPYTFLSKLWLQSFYIEFAFNIQALVQQNWYDMTALFRSFLFLLLIWLMSYLMYYWFVVMKRIFLFVLLTVIYVTILDTFTVYEADGSIVRTFIISFIAFGLANFFKVIDHESIRFAWLKKTSVWLVPLIAVVLFSTLVGYAAPKFAPKWPDPVPFLKSAAEGAGHSGAGSGIHKVGYGEDDSRLGGSFVQDYTPVFQAAAKEEHYWRIETKDVYTGKGWEPSKDPSYQEQQDGRIALETFDPGVETERHETIVEFQGNTNIEKLLYPYGIRQVEAESDTEFLLDENTGEIRTQANGKDVSLATYTITYDYPSFAIDQLRETTAEDPSDIKEKYTQLPASLPARVGELAKEITAAADNRYDKARAVESYFGRNGFTYQTNDIPVPKRGQDYVDQFLFDSQKGYCDNYSSSMVVMLRTLGIPARWAKGFTSGEKIADNIGDTDNTYDVYEVTSANAHSWVEVYFPGSGWVPFEPTQGFSNLTDFHVDVENLDENAQDEAVEAPSEQDKEKPEQEMQQEKEAENETATTSATADNSGFRVSWGYVGIGGVLLLLLAIAGYRLRFRFKTIILSIKFNRKTGAKTFQEAYHHLLKLLKHSGLAMEPGQTLREYAKRIDNRYGTHEMGMLTDHYERMLYNNKMEQSQTETKKLNELWKNLIKRISA</sequence>
<feature type="region of interest" description="Disordered" evidence="1">
    <location>
        <begin position="574"/>
        <end position="610"/>
    </location>
</feature>
<dbReference type="PANTHER" id="PTHR42736">
    <property type="entry name" value="PROTEIN-GLUTAMINE GAMMA-GLUTAMYLTRANSFERASE"/>
    <property type="match status" value="1"/>
</dbReference>
<feature type="transmembrane region" description="Helical" evidence="2">
    <location>
        <begin position="12"/>
        <end position="29"/>
    </location>
</feature>
<keyword evidence="2" id="KW-0812">Transmembrane</keyword>
<comment type="caution">
    <text evidence="4">The sequence shown here is derived from an EMBL/GenBank/DDBJ whole genome shotgun (WGS) entry which is preliminary data.</text>
</comment>
<keyword evidence="2" id="KW-0472">Membrane</keyword>
<dbReference type="SMART" id="SM00460">
    <property type="entry name" value="TGc"/>
    <property type="match status" value="1"/>
</dbReference>
<dbReference type="InterPro" id="IPR021878">
    <property type="entry name" value="TgpA_N"/>
</dbReference>
<feature type="transmembrane region" description="Helical" evidence="2">
    <location>
        <begin position="41"/>
        <end position="58"/>
    </location>
</feature>
<keyword evidence="5" id="KW-1185">Reference proteome</keyword>
<feature type="transmembrane region" description="Helical" evidence="2">
    <location>
        <begin position="169"/>
        <end position="190"/>
    </location>
</feature>
<evidence type="ECO:0000256" key="1">
    <source>
        <dbReference type="SAM" id="MobiDB-lite"/>
    </source>
</evidence>
<dbReference type="Pfam" id="PF13559">
    <property type="entry name" value="DUF4129"/>
    <property type="match status" value="1"/>
</dbReference>
<evidence type="ECO:0000259" key="3">
    <source>
        <dbReference type="SMART" id="SM00460"/>
    </source>
</evidence>
<accession>A0A9W5X5E2</accession>
<dbReference type="PANTHER" id="PTHR42736:SF1">
    <property type="entry name" value="PROTEIN-GLUTAMINE GAMMA-GLUTAMYLTRANSFERASE"/>
    <property type="match status" value="1"/>
</dbReference>
<dbReference type="EMBL" id="BMJD01000012">
    <property type="protein sequence ID" value="GGB42034.1"/>
    <property type="molecule type" value="Genomic_DNA"/>
</dbReference>
<proteinExistence type="predicted"/>
<evidence type="ECO:0000313" key="5">
    <source>
        <dbReference type="Proteomes" id="UP000621492"/>
    </source>
</evidence>
<feature type="transmembrane region" description="Helical" evidence="2">
    <location>
        <begin position="620"/>
        <end position="640"/>
    </location>
</feature>
<protein>
    <recommendedName>
        <fullName evidence="3">Transglutaminase-like domain-containing protein</fullName>
    </recommendedName>
</protein>
<reference evidence="4" key="1">
    <citation type="journal article" date="2014" name="Int. J. Syst. Evol. Microbiol.">
        <title>Complete genome sequence of Corynebacterium casei LMG S-19264T (=DSM 44701T), isolated from a smear-ripened cheese.</title>
        <authorList>
            <consortium name="US DOE Joint Genome Institute (JGI-PGF)"/>
            <person name="Walter F."/>
            <person name="Albersmeier A."/>
            <person name="Kalinowski J."/>
            <person name="Ruckert C."/>
        </authorList>
    </citation>
    <scope>NUCLEOTIDE SEQUENCE</scope>
    <source>
        <strain evidence="4">CGMCC 1.15454</strain>
    </source>
</reference>
<feature type="domain" description="Transglutaminase-like" evidence="3">
    <location>
        <begin position="476"/>
        <end position="555"/>
    </location>
</feature>
<feature type="compositionally biased region" description="Basic and acidic residues" evidence="1">
    <location>
        <begin position="584"/>
        <end position="601"/>
    </location>
</feature>